<evidence type="ECO:0000256" key="1">
    <source>
        <dbReference type="SAM" id="MobiDB-lite"/>
    </source>
</evidence>
<evidence type="ECO:0000313" key="3">
    <source>
        <dbReference type="EMBL" id="MEC4718853.1"/>
    </source>
</evidence>
<evidence type="ECO:0000313" key="4">
    <source>
        <dbReference type="Proteomes" id="UP001352263"/>
    </source>
</evidence>
<feature type="compositionally biased region" description="Low complexity" evidence="1">
    <location>
        <begin position="171"/>
        <end position="185"/>
    </location>
</feature>
<evidence type="ECO:0000256" key="2">
    <source>
        <dbReference type="SAM" id="SignalP"/>
    </source>
</evidence>
<dbReference type="EMBL" id="JAWIIV010000004">
    <property type="protein sequence ID" value="MEC4718853.1"/>
    <property type="molecule type" value="Genomic_DNA"/>
</dbReference>
<feature type="chain" id="PRO_5045647932" evidence="2">
    <location>
        <begin position="20"/>
        <end position="202"/>
    </location>
</feature>
<dbReference type="Proteomes" id="UP001352263">
    <property type="component" value="Unassembled WGS sequence"/>
</dbReference>
<accession>A0ABU6J5E6</accession>
<feature type="region of interest" description="Disordered" evidence="1">
    <location>
        <begin position="163"/>
        <end position="202"/>
    </location>
</feature>
<organism evidence="3 4">
    <name type="scientific">Noviherbaspirillum album</name>
    <dbReference type="NCBI Taxonomy" id="3080276"/>
    <lineage>
        <taxon>Bacteria</taxon>
        <taxon>Pseudomonadati</taxon>
        <taxon>Pseudomonadota</taxon>
        <taxon>Betaproteobacteria</taxon>
        <taxon>Burkholderiales</taxon>
        <taxon>Oxalobacteraceae</taxon>
        <taxon>Noviherbaspirillum</taxon>
    </lineage>
</organism>
<sequence length="202" mass="21057">MRLLFTSLVMLALLPSVHAAEQDIGGVWVASLCPPDVQRDSGKCASFVLELHQQDGKLCGTHLFSTAGAERIDEGAAPSLVGDISDAAARVTVVSGRSPVRVPAELKRAGNTLQWARLESPKGDYLLPPSARLAKSKKKTMFAPMFEQELKAACSSVFAMAAEAQRKQNEAAAPPGGTPLGGTPPNEAPRSDGSPSGGAPGR</sequence>
<proteinExistence type="predicted"/>
<protein>
    <submittedName>
        <fullName evidence="3">Uncharacterized protein</fullName>
    </submittedName>
</protein>
<keyword evidence="2" id="KW-0732">Signal</keyword>
<feature type="signal peptide" evidence="2">
    <location>
        <begin position="1"/>
        <end position="19"/>
    </location>
</feature>
<comment type="caution">
    <text evidence="3">The sequence shown here is derived from an EMBL/GenBank/DDBJ whole genome shotgun (WGS) entry which is preliminary data.</text>
</comment>
<keyword evidence="4" id="KW-1185">Reference proteome</keyword>
<gene>
    <name evidence="3" type="ORF">RY831_06825</name>
</gene>
<reference evidence="3 4" key="1">
    <citation type="submission" date="2023-10" db="EMBL/GenBank/DDBJ databases">
        <title>Noviherbaspirillum sp. CPCC 100848 genome assembly.</title>
        <authorList>
            <person name="Li X.Y."/>
            <person name="Fang X.M."/>
        </authorList>
    </citation>
    <scope>NUCLEOTIDE SEQUENCE [LARGE SCALE GENOMIC DNA]</scope>
    <source>
        <strain evidence="3 4">CPCC 100848</strain>
    </source>
</reference>
<dbReference type="RefSeq" id="WP_326505573.1">
    <property type="nucleotide sequence ID" value="NZ_JAWIIV010000004.1"/>
</dbReference>
<name>A0ABU6J5E6_9BURK</name>